<accession>A0A2P1QPG1</accession>
<dbReference type="AlphaFoldDB" id="A0A2P1QPG1"/>
<reference evidence="1 2" key="1">
    <citation type="journal article" date="2015" name="Genome Announc.">
        <title>Draft Genome Sequences of Leptospira santarosai Strains U160, U164, and U233, Isolated from Asymptomatic Cattle.</title>
        <authorList>
            <person name="Kremer F.S."/>
            <person name="Eslabao M.R."/>
            <person name="Provisor M."/>
            <person name="Woloski R.D."/>
            <person name="Ramires O.V."/>
            <person name="Moreno L.Z."/>
            <person name="Moreno A.M."/>
            <person name="Hamond C."/>
            <person name="Lilenbaum W."/>
            <person name="Dellagostin O.A."/>
        </authorList>
    </citation>
    <scope>NUCLEOTIDE SEQUENCE [LARGE SCALE GENOMIC DNA]</scope>
    <source>
        <strain evidence="1 2">U160</strain>
    </source>
</reference>
<proteinExistence type="predicted"/>
<dbReference type="EMBL" id="CP027843">
    <property type="protein sequence ID" value="AVQ10802.1"/>
    <property type="molecule type" value="Genomic_DNA"/>
</dbReference>
<sequence length="39" mass="4561">MIFPLPDHLEYNESAIEIVSNELRIYLSNQCFVYTLEGV</sequence>
<evidence type="ECO:0000313" key="2">
    <source>
        <dbReference type="Proteomes" id="UP000033961"/>
    </source>
</evidence>
<dbReference type="Proteomes" id="UP000033961">
    <property type="component" value="Chromosome I"/>
</dbReference>
<evidence type="ECO:0000313" key="1">
    <source>
        <dbReference type="EMBL" id="AVQ10802.1"/>
    </source>
</evidence>
<gene>
    <name evidence="1" type="ORF">XB16_0455</name>
</gene>
<protein>
    <submittedName>
        <fullName evidence="1">Uncharacterized protein</fullName>
    </submittedName>
</protein>
<organism evidence="1 2">
    <name type="scientific">Leptospira santarosai</name>
    <dbReference type="NCBI Taxonomy" id="28183"/>
    <lineage>
        <taxon>Bacteria</taxon>
        <taxon>Pseudomonadati</taxon>
        <taxon>Spirochaetota</taxon>
        <taxon>Spirochaetia</taxon>
        <taxon>Leptospirales</taxon>
        <taxon>Leptospiraceae</taxon>
        <taxon>Leptospira</taxon>
    </lineage>
</organism>
<name>A0A2P1QPG1_9LEPT</name>